<gene>
    <name evidence="6" type="primary">zraR_2</name>
    <name evidence="7" type="ORF">DFR61_103120</name>
    <name evidence="6" type="ORF">NCTC10597_02165</name>
</gene>
<reference evidence="6 8" key="1">
    <citation type="submission" date="2018-06" db="EMBL/GenBank/DDBJ databases">
        <authorList>
            <consortium name="Pathogen Informatics"/>
            <person name="Doyle S."/>
        </authorList>
    </citation>
    <scope>NUCLEOTIDE SEQUENCE [LARGE SCALE GENOMIC DNA]</scope>
    <source>
        <strain evidence="6 8">NCTC10597</strain>
    </source>
</reference>
<dbReference type="InterPro" id="IPR002078">
    <property type="entry name" value="Sigma_54_int"/>
</dbReference>
<dbReference type="EMBL" id="UGNP01000001">
    <property type="protein sequence ID" value="STX10419.1"/>
    <property type="molecule type" value="Genomic_DNA"/>
</dbReference>
<evidence type="ECO:0000256" key="3">
    <source>
        <dbReference type="ARBA" id="ARBA00023015"/>
    </source>
</evidence>
<protein>
    <submittedName>
        <fullName evidence="7">Arginine utilization regulatory protein</fullName>
    </submittedName>
    <submittedName>
        <fullName evidence="6">Transcriptional regulatory protein ZraR</fullName>
    </submittedName>
</protein>
<dbReference type="Proteomes" id="UP000254330">
    <property type="component" value="Unassembled WGS sequence"/>
</dbReference>
<dbReference type="InterPro" id="IPR027417">
    <property type="entry name" value="P-loop_NTPase"/>
</dbReference>
<dbReference type="PANTHER" id="PTHR32071">
    <property type="entry name" value="TRANSCRIPTIONAL REGULATORY PROTEIN"/>
    <property type="match status" value="1"/>
</dbReference>
<dbReference type="CDD" id="cd00009">
    <property type="entry name" value="AAA"/>
    <property type="match status" value="1"/>
</dbReference>
<dbReference type="SUPFAM" id="SSF55785">
    <property type="entry name" value="PYP-like sensor domain (PAS domain)"/>
    <property type="match status" value="1"/>
</dbReference>
<keyword evidence="9" id="KW-1185">Reference proteome</keyword>
<dbReference type="InterPro" id="IPR002197">
    <property type="entry name" value="HTH_Fis"/>
</dbReference>
<dbReference type="Gene3D" id="1.10.10.60">
    <property type="entry name" value="Homeodomain-like"/>
    <property type="match status" value="1"/>
</dbReference>
<name>A0A8B4QCJ8_9BACL</name>
<evidence type="ECO:0000313" key="6">
    <source>
        <dbReference type="EMBL" id="STX10419.1"/>
    </source>
</evidence>
<dbReference type="Pfam" id="PF02954">
    <property type="entry name" value="HTH_8"/>
    <property type="match status" value="1"/>
</dbReference>
<dbReference type="Pfam" id="PF14532">
    <property type="entry name" value="Sigma54_activ_2"/>
    <property type="match status" value="1"/>
</dbReference>
<keyword evidence="2" id="KW-0067">ATP-binding</keyword>
<dbReference type="Pfam" id="PF25601">
    <property type="entry name" value="AAA_lid_14"/>
    <property type="match status" value="1"/>
</dbReference>
<evidence type="ECO:0000313" key="7">
    <source>
        <dbReference type="EMBL" id="TDR42744.1"/>
    </source>
</evidence>
<dbReference type="OrthoDB" id="9771372at2"/>
<dbReference type="InterPro" id="IPR035965">
    <property type="entry name" value="PAS-like_dom_sf"/>
</dbReference>
<dbReference type="GO" id="GO:0005524">
    <property type="term" value="F:ATP binding"/>
    <property type="evidence" value="ECO:0007669"/>
    <property type="project" value="UniProtKB-KW"/>
</dbReference>
<evidence type="ECO:0000256" key="2">
    <source>
        <dbReference type="ARBA" id="ARBA00022840"/>
    </source>
</evidence>
<comment type="caution">
    <text evidence="6">The sequence shown here is derived from an EMBL/GenBank/DDBJ whole genome shotgun (WGS) entry which is preliminary data.</text>
</comment>
<evidence type="ECO:0000259" key="5">
    <source>
        <dbReference type="PROSITE" id="PS50045"/>
    </source>
</evidence>
<dbReference type="InterPro" id="IPR000014">
    <property type="entry name" value="PAS"/>
</dbReference>
<evidence type="ECO:0000256" key="1">
    <source>
        <dbReference type="ARBA" id="ARBA00022741"/>
    </source>
</evidence>
<dbReference type="PROSITE" id="PS00675">
    <property type="entry name" value="SIGMA54_INTERACT_1"/>
    <property type="match status" value="1"/>
</dbReference>
<dbReference type="AlphaFoldDB" id="A0A8B4QCJ8"/>
<dbReference type="PROSITE" id="PS50045">
    <property type="entry name" value="SIGMA54_INTERACT_4"/>
    <property type="match status" value="1"/>
</dbReference>
<dbReference type="Proteomes" id="UP000294641">
    <property type="component" value="Unassembled WGS sequence"/>
</dbReference>
<reference evidence="7 9" key="2">
    <citation type="submission" date="2019-03" db="EMBL/GenBank/DDBJ databases">
        <title>Genomic Encyclopedia of Type Strains, Phase IV (KMG-IV): sequencing the most valuable type-strain genomes for metagenomic binning, comparative biology and taxonomic classification.</title>
        <authorList>
            <person name="Goeker M."/>
        </authorList>
    </citation>
    <scope>NUCLEOTIDE SEQUENCE [LARGE SCALE GENOMIC DNA]</scope>
    <source>
        <strain evidence="7 9">DSM 20580</strain>
    </source>
</reference>
<dbReference type="Gene3D" id="1.10.8.60">
    <property type="match status" value="1"/>
</dbReference>
<dbReference type="Gene3D" id="3.30.450.20">
    <property type="entry name" value="PAS domain"/>
    <property type="match status" value="1"/>
</dbReference>
<dbReference type="InterPro" id="IPR009057">
    <property type="entry name" value="Homeodomain-like_sf"/>
</dbReference>
<dbReference type="PANTHER" id="PTHR32071:SF74">
    <property type="entry name" value="TRANSCRIPTIONAL ACTIVATOR ROCR"/>
    <property type="match status" value="1"/>
</dbReference>
<keyword evidence="1" id="KW-0547">Nucleotide-binding</keyword>
<dbReference type="SUPFAM" id="SSF46689">
    <property type="entry name" value="Homeodomain-like"/>
    <property type="match status" value="1"/>
</dbReference>
<keyword evidence="4" id="KW-0804">Transcription</keyword>
<dbReference type="GO" id="GO:0043565">
    <property type="term" value="F:sequence-specific DNA binding"/>
    <property type="evidence" value="ECO:0007669"/>
    <property type="project" value="InterPro"/>
</dbReference>
<dbReference type="InterPro" id="IPR025662">
    <property type="entry name" value="Sigma_54_int_dom_ATP-bd_1"/>
</dbReference>
<accession>A0A8B4QCJ8</accession>
<keyword evidence="3" id="KW-0805">Transcription regulation</keyword>
<organism evidence="6 8">
    <name type="scientific">Kurthia zopfii</name>
    <dbReference type="NCBI Taxonomy" id="1650"/>
    <lineage>
        <taxon>Bacteria</taxon>
        <taxon>Bacillati</taxon>
        <taxon>Bacillota</taxon>
        <taxon>Bacilli</taxon>
        <taxon>Bacillales</taxon>
        <taxon>Caryophanaceae</taxon>
        <taxon>Kurthia</taxon>
    </lineage>
</organism>
<sequence length="443" mass="50839">MTNENLDLTVFYEFLTENTAIGIHAINAQGETIIYNEKMKKIEGLNLDDVSDRSILDIFRFNNADESTLLQVLQSGQSVINVKQTYWNQNGQEITTINDTYPVMKDGQILGAIEFSRDITTLEKLVNQPLQRYGEPITFEVITAVSNEMKRVIQIAKKAAIAKLPVLLIGESGTGKDLVAEGIHNATDPISEQFITVYCNRSDGNVIDKLAEQLIDLPASTVFCERIEYLSLEQQEKLLEILEQYGTEHLFIASVGNDPIDLIAENLVLKDLYYYFAAMSITIPPLKERLSDLLPFVQDYLSRYRRFFGSQIKGITNEVEQLFMHYDWPGNLKELEVLLDEMGTMMTNEEYITYDILPHHFKLKVQEYRDTTPLHAEDFVIQAEQELMPLDTYLREAETYYLNKVLDKYGQNITKAAEALGMSRQNLQYRIRKMKSTKKTTVD</sequence>
<proteinExistence type="predicted"/>
<dbReference type="SUPFAM" id="SSF52540">
    <property type="entry name" value="P-loop containing nucleoside triphosphate hydrolases"/>
    <property type="match status" value="1"/>
</dbReference>
<dbReference type="RefSeq" id="WP_109348512.1">
    <property type="nucleotide sequence ID" value="NZ_BJUE01000005.1"/>
</dbReference>
<dbReference type="Gene3D" id="3.40.50.300">
    <property type="entry name" value="P-loop containing nucleotide triphosphate hydrolases"/>
    <property type="match status" value="1"/>
</dbReference>
<evidence type="ECO:0000313" key="9">
    <source>
        <dbReference type="Proteomes" id="UP000294641"/>
    </source>
</evidence>
<evidence type="ECO:0000256" key="4">
    <source>
        <dbReference type="ARBA" id="ARBA00023163"/>
    </source>
</evidence>
<feature type="domain" description="Sigma-54 factor interaction" evidence="5">
    <location>
        <begin position="142"/>
        <end position="344"/>
    </location>
</feature>
<dbReference type="GO" id="GO:0006355">
    <property type="term" value="P:regulation of DNA-templated transcription"/>
    <property type="evidence" value="ECO:0007669"/>
    <property type="project" value="InterPro"/>
</dbReference>
<dbReference type="InterPro" id="IPR058031">
    <property type="entry name" value="AAA_lid_NorR"/>
</dbReference>
<dbReference type="NCBIfam" id="TIGR00229">
    <property type="entry name" value="sensory_box"/>
    <property type="match status" value="1"/>
</dbReference>
<dbReference type="PRINTS" id="PR01590">
    <property type="entry name" value="HTHFIS"/>
</dbReference>
<evidence type="ECO:0000313" key="8">
    <source>
        <dbReference type="Proteomes" id="UP000254330"/>
    </source>
</evidence>
<dbReference type="EMBL" id="SNZG01000003">
    <property type="protein sequence ID" value="TDR42744.1"/>
    <property type="molecule type" value="Genomic_DNA"/>
</dbReference>